<dbReference type="GO" id="GO:0005664">
    <property type="term" value="C:nuclear origin of replication recognition complex"/>
    <property type="evidence" value="ECO:0007669"/>
    <property type="project" value="InterPro"/>
</dbReference>
<dbReference type="OrthoDB" id="10265211at2759"/>
<evidence type="ECO:0000259" key="1">
    <source>
        <dbReference type="Pfam" id="PF07034"/>
    </source>
</evidence>
<evidence type="ECO:0000313" key="2">
    <source>
        <dbReference type="EMBL" id="VDM22493.1"/>
    </source>
</evidence>
<name>A0A0R3WRJ8_HYDTA</name>
<evidence type="ECO:0000313" key="4">
    <source>
        <dbReference type="WBParaSite" id="TTAC_0000338801-mRNA-1"/>
    </source>
</evidence>
<sequence>DTHFFPGGGIVGEAQARQTAFERDWKAFLSRVNVRAYNFAILVGLVTPAKRLQRNSKSRTGPLVVVIPSVENVPANVLRRFVLITSTRVKTRRGVPIFFVFGVTSTEDLVLESRCDAQTLSRLITKRFHMRPPSVFLDAIFAEVWR</sequence>
<reference evidence="2 3" key="2">
    <citation type="submission" date="2018-11" db="EMBL/GenBank/DDBJ databases">
        <authorList>
            <consortium name="Pathogen Informatics"/>
        </authorList>
    </citation>
    <scope>NUCLEOTIDE SEQUENCE [LARGE SCALE GENOMIC DNA]</scope>
</reference>
<feature type="domain" description="Origin recognition complex subunit 3 N-terminal" evidence="1">
    <location>
        <begin position="52"/>
        <end position="144"/>
    </location>
</feature>
<dbReference type="GO" id="GO:0003688">
    <property type="term" value="F:DNA replication origin binding"/>
    <property type="evidence" value="ECO:0007669"/>
    <property type="project" value="TreeGrafter"/>
</dbReference>
<dbReference type="Proteomes" id="UP000274429">
    <property type="component" value="Unassembled WGS sequence"/>
</dbReference>
<accession>A0A0R3WRJ8</accession>
<dbReference type="GO" id="GO:0006270">
    <property type="term" value="P:DNA replication initiation"/>
    <property type="evidence" value="ECO:0007669"/>
    <property type="project" value="TreeGrafter"/>
</dbReference>
<reference evidence="4" key="1">
    <citation type="submission" date="2017-02" db="UniProtKB">
        <authorList>
            <consortium name="WormBaseParasite"/>
        </authorList>
    </citation>
    <scope>IDENTIFICATION</scope>
</reference>
<dbReference type="InterPro" id="IPR020795">
    <property type="entry name" value="ORC3"/>
</dbReference>
<dbReference type="AlphaFoldDB" id="A0A0R3WRJ8"/>
<gene>
    <name evidence="2" type="ORF">TTAC_LOCUS3373</name>
</gene>
<dbReference type="PANTHER" id="PTHR12748:SF0">
    <property type="entry name" value="ORIGIN RECOGNITION COMPLEX SUBUNIT 3"/>
    <property type="match status" value="1"/>
</dbReference>
<dbReference type="STRING" id="6205.A0A0R3WRJ8"/>
<dbReference type="WBParaSite" id="TTAC_0000338801-mRNA-1">
    <property type="protein sequence ID" value="TTAC_0000338801-mRNA-1"/>
    <property type="gene ID" value="TTAC_0000338801"/>
</dbReference>
<dbReference type="Pfam" id="PF07034">
    <property type="entry name" value="ORC3_N"/>
    <property type="match status" value="1"/>
</dbReference>
<proteinExistence type="predicted"/>
<dbReference type="GO" id="GO:0031261">
    <property type="term" value="C:DNA replication preinitiation complex"/>
    <property type="evidence" value="ECO:0007669"/>
    <property type="project" value="TreeGrafter"/>
</dbReference>
<dbReference type="InterPro" id="IPR045667">
    <property type="entry name" value="ORC3_N"/>
</dbReference>
<dbReference type="EMBL" id="UYWX01002330">
    <property type="protein sequence ID" value="VDM22493.1"/>
    <property type="molecule type" value="Genomic_DNA"/>
</dbReference>
<dbReference type="PANTHER" id="PTHR12748">
    <property type="entry name" value="ORIGIN RECOGNITION COMPLEX SUBUNIT 3"/>
    <property type="match status" value="1"/>
</dbReference>
<keyword evidence="3" id="KW-1185">Reference proteome</keyword>
<evidence type="ECO:0000313" key="3">
    <source>
        <dbReference type="Proteomes" id="UP000274429"/>
    </source>
</evidence>
<organism evidence="4">
    <name type="scientific">Hydatigena taeniaeformis</name>
    <name type="common">Feline tapeworm</name>
    <name type="synonym">Taenia taeniaeformis</name>
    <dbReference type="NCBI Taxonomy" id="6205"/>
    <lineage>
        <taxon>Eukaryota</taxon>
        <taxon>Metazoa</taxon>
        <taxon>Spiralia</taxon>
        <taxon>Lophotrochozoa</taxon>
        <taxon>Platyhelminthes</taxon>
        <taxon>Cestoda</taxon>
        <taxon>Eucestoda</taxon>
        <taxon>Cyclophyllidea</taxon>
        <taxon>Taeniidae</taxon>
        <taxon>Hydatigera</taxon>
    </lineage>
</organism>
<protein>
    <submittedName>
        <fullName evidence="4">ORC3_N domain-containing protein</fullName>
    </submittedName>
</protein>
<dbReference type="GO" id="GO:0005656">
    <property type="term" value="C:nuclear pre-replicative complex"/>
    <property type="evidence" value="ECO:0007669"/>
    <property type="project" value="TreeGrafter"/>
</dbReference>